<comment type="caution">
    <text evidence="1">The sequence shown here is derived from an EMBL/GenBank/DDBJ whole genome shotgun (WGS) entry which is preliminary data.</text>
</comment>
<gene>
    <name evidence="1" type="ORF">LCGC14_0579800</name>
</gene>
<evidence type="ECO:0000313" key="1">
    <source>
        <dbReference type="EMBL" id="KKN55678.1"/>
    </source>
</evidence>
<sequence length="117" mass="14681">MRDFLRGKEMKKLILLFIILFCSSICFSKTYEIPESWKKDHFLRLTRQDLDLELEENYIRNRLSINIMEQSHRHIMHSLERGHWRKMTMSRRRYGRRRYYRYRGCSLNEYARMRGIR</sequence>
<name>A0A0F9UPZ5_9ZZZZ</name>
<dbReference type="EMBL" id="LAZR01000875">
    <property type="protein sequence ID" value="KKN55678.1"/>
    <property type="molecule type" value="Genomic_DNA"/>
</dbReference>
<dbReference type="AlphaFoldDB" id="A0A0F9UPZ5"/>
<accession>A0A0F9UPZ5</accession>
<reference evidence="1" key="1">
    <citation type="journal article" date="2015" name="Nature">
        <title>Complex archaea that bridge the gap between prokaryotes and eukaryotes.</title>
        <authorList>
            <person name="Spang A."/>
            <person name="Saw J.H."/>
            <person name="Jorgensen S.L."/>
            <person name="Zaremba-Niedzwiedzka K."/>
            <person name="Martijn J."/>
            <person name="Lind A.E."/>
            <person name="van Eijk R."/>
            <person name="Schleper C."/>
            <person name="Guy L."/>
            <person name="Ettema T.J."/>
        </authorList>
    </citation>
    <scope>NUCLEOTIDE SEQUENCE</scope>
</reference>
<proteinExistence type="predicted"/>
<organism evidence="1">
    <name type="scientific">marine sediment metagenome</name>
    <dbReference type="NCBI Taxonomy" id="412755"/>
    <lineage>
        <taxon>unclassified sequences</taxon>
        <taxon>metagenomes</taxon>
        <taxon>ecological metagenomes</taxon>
    </lineage>
</organism>
<protein>
    <submittedName>
        <fullName evidence="1">Uncharacterized protein</fullName>
    </submittedName>
</protein>